<dbReference type="AlphaFoldDB" id="A0A0L1JLR8"/>
<keyword evidence="4" id="KW-0804">Transcription</keyword>
<keyword evidence="7" id="KW-1185">Reference proteome</keyword>
<dbReference type="InterPro" id="IPR000847">
    <property type="entry name" value="LysR_HTH_N"/>
</dbReference>
<feature type="domain" description="HTH lysR-type" evidence="5">
    <location>
        <begin position="12"/>
        <end position="69"/>
    </location>
</feature>
<keyword evidence="3" id="KW-0238">DNA-binding</keyword>
<gene>
    <name evidence="6" type="ORF">ATO11_16975</name>
</gene>
<organism evidence="6 7">
    <name type="scientific">Pseudaestuariivita atlantica</name>
    <dbReference type="NCBI Taxonomy" id="1317121"/>
    <lineage>
        <taxon>Bacteria</taxon>
        <taxon>Pseudomonadati</taxon>
        <taxon>Pseudomonadota</taxon>
        <taxon>Alphaproteobacteria</taxon>
        <taxon>Rhodobacterales</taxon>
        <taxon>Paracoccaceae</taxon>
        <taxon>Pseudaestuariivita</taxon>
    </lineage>
</organism>
<accession>A0A0L1JLR8</accession>
<dbReference type="GO" id="GO:0003700">
    <property type="term" value="F:DNA-binding transcription factor activity"/>
    <property type="evidence" value="ECO:0007669"/>
    <property type="project" value="InterPro"/>
</dbReference>
<dbReference type="SUPFAM" id="SSF46785">
    <property type="entry name" value="Winged helix' DNA-binding domain"/>
    <property type="match status" value="1"/>
</dbReference>
<dbReference type="PRINTS" id="PR00039">
    <property type="entry name" value="HTHLYSR"/>
</dbReference>
<evidence type="ECO:0000256" key="1">
    <source>
        <dbReference type="ARBA" id="ARBA00009437"/>
    </source>
</evidence>
<dbReference type="PROSITE" id="PS50931">
    <property type="entry name" value="HTH_LYSR"/>
    <property type="match status" value="1"/>
</dbReference>
<evidence type="ECO:0000256" key="4">
    <source>
        <dbReference type="ARBA" id="ARBA00023163"/>
    </source>
</evidence>
<dbReference type="EMBL" id="AQQZ01000008">
    <property type="protein sequence ID" value="KNG92699.1"/>
    <property type="molecule type" value="Genomic_DNA"/>
</dbReference>
<evidence type="ECO:0000256" key="3">
    <source>
        <dbReference type="ARBA" id="ARBA00023125"/>
    </source>
</evidence>
<dbReference type="PATRIC" id="fig|1317121.7.peg.4127"/>
<dbReference type="CDD" id="cd08417">
    <property type="entry name" value="PBP2_Nitroaromatics_like"/>
    <property type="match status" value="1"/>
</dbReference>
<dbReference type="GO" id="GO:0003677">
    <property type="term" value="F:DNA binding"/>
    <property type="evidence" value="ECO:0007669"/>
    <property type="project" value="UniProtKB-KW"/>
</dbReference>
<dbReference type="InterPro" id="IPR037402">
    <property type="entry name" value="YidZ_PBP2"/>
</dbReference>
<dbReference type="OrthoDB" id="528082at2"/>
<dbReference type="InterPro" id="IPR005119">
    <property type="entry name" value="LysR_subst-bd"/>
</dbReference>
<dbReference type="SUPFAM" id="SSF53850">
    <property type="entry name" value="Periplasmic binding protein-like II"/>
    <property type="match status" value="1"/>
</dbReference>
<dbReference type="Proteomes" id="UP000036938">
    <property type="component" value="Unassembled WGS sequence"/>
</dbReference>
<evidence type="ECO:0000313" key="6">
    <source>
        <dbReference type="EMBL" id="KNG92699.1"/>
    </source>
</evidence>
<proteinExistence type="inferred from homology"/>
<comment type="caution">
    <text evidence="6">The sequence shown here is derived from an EMBL/GenBank/DDBJ whole genome shotgun (WGS) entry which is preliminary data.</text>
</comment>
<dbReference type="InterPro" id="IPR050389">
    <property type="entry name" value="LysR-type_TF"/>
</dbReference>
<evidence type="ECO:0000259" key="5">
    <source>
        <dbReference type="PROSITE" id="PS50931"/>
    </source>
</evidence>
<protein>
    <submittedName>
        <fullName evidence="6">LysR family transcriptional regulator</fullName>
    </submittedName>
</protein>
<reference evidence="6 7" key="1">
    <citation type="journal article" date="2015" name="Int. J. Syst. Evol. Microbiol.">
        <title>Aestuariivita atlantica sp. nov., isolated from deep sea sediment of the Atlantic Ocean.</title>
        <authorList>
            <person name="Li G."/>
            <person name="Lai Q."/>
            <person name="Du Y."/>
            <person name="Liu X."/>
            <person name="Sun F."/>
            <person name="Shao Z."/>
        </authorList>
    </citation>
    <scope>NUCLEOTIDE SEQUENCE [LARGE SCALE GENOMIC DNA]</scope>
    <source>
        <strain evidence="6 7">22II-S11-z3</strain>
    </source>
</reference>
<dbReference type="Gene3D" id="3.40.190.10">
    <property type="entry name" value="Periplasmic binding protein-like II"/>
    <property type="match status" value="2"/>
</dbReference>
<dbReference type="Pfam" id="PF03466">
    <property type="entry name" value="LysR_substrate"/>
    <property type="match status" value="1"/>
</dbReference>
<dbReference type="PANTHER" id="PTHR30118">
    <property type="entry name" value="HTH-TYPE TRANSCRIPTIONAL REGULATOR LEUO-RELATED"/>
    <property type="match status" value="1"/>
</dbReference>
<dbReference type="Gene3D" id="1.10.10.10">
    <property type="entry name" value="Winged helix-like DNA-binding domain superfamily/Winged helix DNA-binding domain"/>
    <property type="match status" value="1"/>
</dbReference>
<dbReference type="InterPro" id="IPR036390">
    <property type="entry name" value="WH_DNA-bd_sf"/>
</dbReference>
<evidence type="ECO:0000256" key="2">
    <source>
        <dbReference type="ARBA" id="ARBA00023015"/>
    </source>
</evidence>
<evidence type="ECO:0000313" key="7">
    <source>
        <dbReference type="Proteomes" id="UP000036938"/>
    </source>
</evidence>
<dbReference type="PANTHER" id="PTHR30118:SF15">
    <property type="entry name" value="TRANSCRIPTIONAL REGULATORY PROTEIN"/>
    <property type="match status" value="1"/>
</dbReference>
<comment type="similarity">
    <text evidence="1">Belongs to the LysR transcriptional regulatory family.</text>
</comment>
<sequence length="318" mass="35485">MRDINKIDLRLIDTTILLVFLETMRQRQATAVAREMGLTQPAVSHALKRLRNLYGDPLFLRRAHGLEPTALAHELEPKVRRIVRLLSETLEGSEEFDPGSAATDLRIGAFDFELTGVIPELVAQLRKVSPNINVHAFPLQNRDALEALVQGQIDLALGYFDFPLNSDASFASEDLHSEHYVLAGRRDHPIFARSLTLETVAKARHLLISPYGPNRNLVDHALHLQGLKRNIQTVVPSLFAALSIIENSDLVVTLPSRIAANNAERFAIAHRPLPIEGGTFRIHAVRHIRDATNPLHIWLLEKLRSVVADQTAVATKNN</sequence>
<dbReference type="Pfam" id="PF00126">
    <property type="entry name" value="HTH_1"/>
    <property type="match status" value="1"/>
</dbReference>
<dbReference type="InterPro" id="IPR036388">
    <property type="entry name" value="WH-like_DNA-bd_sf"/>
</dbReference>
<keyword evidence="2" id="KW-0805">Transcription regulation</keyword>
<name>A0A0L1JLR8_9RHOB</name>
<dbReference type="STRING" id="1317121.ATO11_16975"/>